<dbReference type="OrthoDB" id="4279at2"/>
<evidence type="ECO:0000256" key="8">
    <source>
        <dbReference type="ARBA" id="ARBA00048968"/>
    </source>
</evidence>
<reference evidence="12" key="1">
    <citation type="submission" date="2017-09" db="EMBL/GenBank/DDBJ databases">
        <title>Genome sequence of Nannocystis excedens DSM 71.</title>
        <authorList>
            <person name="Blom J."/>
        </authorList>
    </citation>
    <scope>NUCLEOTIDE SEQUENCE [LARGE SCALE GENOMIC DNA]</scope>
    <source>
        <strain evidence="12">type strain: E19</strain>
    </source>
</reference>
<dbReference type="InterPro" id="IPR011324">
    <property type="entry name" value="Cytotoxic_necrot_fac-like_cat"/>
</dbReference>
<dbReference type="PANTHER" id="PTHR30616">
    <property type="entry name" value="UNCHARACTERIZED PROTEIN YFIH"/>
    <property type="match status" value="1"/>
</dbReference>
<dbReference type="PANTHER" id="PTHR30616:SF2">
    <property type="entry name" value="PURINE NUCLEOSIDE PHOSPHORYLASE LACC1"/>
    <property type="match status" value="1"/>
</dbReference>
<comment type="catalytic activity">
    <reaction evidence="8">
        <text>adenosine + phosphate = alpha-D-ribose 1-phosphate + adenine</text>
        <dbReference type="Rhea" id="RHEA:27642"/>
        <dbReference type="ChEBI" id="CHEBI:16335"/>
        <dbReference type="ChEBI" id="CHEBI:16708"/>
        <dbReference type="ChEBI" id="CHEBI:43474"/>
        <dbReference type="ChEBI" id="CHEBI:57720"/>
        <dbReference type="EC" id="2.4.2.1"/>
    </reaction>
    <physiologicalReaction direction="left-to-right" evidence="8">
        <dbReference type="Rhea" id="RHEA:27643"/>
    </physiologicalReaction>
</comment>
<dbReference type="Proteomes" id="UP000223606">
    <property type="component" value="Chromosome 1"/>
</dbReference>
<evidence type="ECO:0000256" key="10">
    <source>
        <dbReference type="RuleBase" id="RU361274"/>
    </source>
</evidence>
<comment type="similarity">
    <text evidence="2 10">Belongs to the purine nucleoside phosphorylase YfiH/LACC1 family.</text>
</comment>
<dbReference type="EMBL" id="LT960614">
    <property type="protein sequence ID" value="SON57063.1"/>
    <property type="molecule type" value="Genomic_DNA"/>
</dbReference>
<sequence>MIVQSEELAALPGIRHGFFTRQGGVSDGIYGSLNTGLGSSDEREKVVENRARIARELGVEPQKLVSAYQIHSPDCLVVTTPWSPEDNPKADALVTKTPGIAVGASSADCGPILFADPKARVVGAAHSGWKGAFTGVLESAVETMETEGADRAAIVAVIGPMISAAAYEVGPEFVARFEEQDADNGRFFSPSERPGHAMFDLPGYIEMRLARASVGTVVNLRLCTYSDPARFYSYRRMTHRGEADYGRHLSAIALVD</sequence>
<evidence type="ECO:0000256" key="5">
    <source>
        <dbReference type="ARBA" id="ARBA00022801"/>
    </source>
</evidence>
<dbReference type="InterPro" id="IPR003730">
    <property type="entry name" value="Cu_polyphenol_OxRdtase"/>
</dbReference>
<dbReference type="CDD" id="cd16833">
    <property type="entry name" value="YfiH"/>
    <property type="match status" value="1"/>
</dbReference>
<protein>
    <recommendedName>
        <fullName evidence="10">Purine nucleoside phosphorylase</fullName>
    </recommendedName>
</protein>
<evidence type="ECO:0000256" key="2">
    <source>
        <dbReference type="ARBA" id="ARBA00007353"/>
    </source>
</evidence>
<comment type="catalytic activity">
    <reaction evidence="1">
        <text>inosine + phosphate = alpha-D-ribose 1-phosphate + hypoxanthine</text>
        <dbReference type="Rhea" id="RHEA:27646"/>
        <dbReference type="ChEBI" id="CHEBI:17368"/>
        <dbReference type="ChEBI" id="CHEBI:17596"/>
        <dbReference type="ChEBI" id="CHEBI:43474"/>
        <dbReference type="ChEBI" id="CHEBI:57720"/>
        <dbReference type="EC" id="2.4.2.1"/>
    </reaction>
    <physiologicalReaction direction="left-to-right" evidence="1">
        <dbReference type="Rhea" id="RHEA:27647"/>
    </physiologicalReaction>
</comment>
<dbReference type="AlphaFoldDB" id="A0A2C9DA07"/>
<dbReference type="GO" id="GO:0017061">
    <property type="term" value="F:S-methyl-5-thioadenosine phosphorylase activity"/>
    <property type="evidence" value="ECO:0007669"/>
    <property type="project" value="UniProtKB-EC"/>
</dbReference>
<dbReference type="Pfam" id="PF02578">
    <property type="entry name" value="Cu-oxidase_4"/>
    <property type="match status" value="1"/>
</dbReference>
<dbReference type="GO" id="GO:0016787">
    <property type="term" value="F:hydrolase activity"/>
    <property type="evidence" value="ECO:0007669"/>
    <property type="project" value="UniProtKB-KW"/>
</dbReference>
<dbReference type="InterPro" id="IPR038371">
    <property type="entry name" value="Cu_polyphenol_OxRdtase_sf"/>
</dbReference>
<gene>
    <name evidence="11" type="primary">yfiH</name>
    <name evidence="11" type="ORF">HDIA_3522</name>
</gene>
<comment type="catalytic activity">
    <reaction evidence="7">
        <text>adenosine + H2O + H(+) = inosine + NH4(+)</text>
        <dbReference type="Rhea" id="RHEA:24408"/>
        <dbReference type="ChEBI" id="CHEBI:15377"/>
        <dbReference type="ChEBI" id="CHEBI:15378"/>
        <dbReference type="ChEBI" id="CHEBI:16335"/>
        <dbReference type="ChEBI" id="CHEBI:17596"/>
        <dbReference type="ChEBI" id="CHEBI:28938"/>
        <dbReference type="EC" id="3.5.4.4"/>
    </reaction>
    <physiologicalReaction direction="left-to-right" evidence="7">
        <dbReference type="Rhea" id="RHEA:24409"/>
    </physiologicalReaction>
</comment>
<dbReference type="SUPFAM" id="SSF64438">
    <property type="entry name" value="CNF1/YfiH-like putative cysteine hydrolases"/>
    <property type="match status" value="1"/>
</dbReference>
<evidence type="ECO:0000256" key="9">
    <source>
        <dbReference type="ARBA" id="ARBA00049893"/>
    </source>
</evidence>
<organism evidence="11 12">
    <name type="scientific">Hartmannibacter diazotrophicus</name>
    <dbReference type="NCBI Taxonomy" id="1482074"/>
    <lineage>
        <taxon>Bacteria</taxon>
        <taxon>Pseudomonadati</taxon>
        <taxon>Pseudomonadota</taxon>
        <taxon>Alphaproteobacteria</taxon>
        <taxon>Hyphomicrobiales</taxon>
        <taxon>Pleomorphomonadaceae</taxon>
        <taxon>Hartmannibacter</taxon>
    </lineage>
</organism>
<comment type="catalytic activity">
    <reaction evidence="9">
        <text>S-methyl-5'-thioadenosine + phosphate = 5-(methylsulfanyl)-alpha-D-ribose 1-phosphate + adenine</text>
        <dbReference type="Rhea" id="RHEA:11852"/>
        <dbReference type="ChEBI" id="CHEBI:16708"/>
        <dbReference type="ChEBI" id="CHEBI:17509"/>
        <dbReference type="ChEBI" id="CHEBI:43474"/>
        <dbReference type="ChEBI" id="CHEBI:58533"/>
        <dbReference type="EC" id="2.4.2.28"/>
    </reaction>
    <physiologicalReaction direction="left-to-right" evidence="9">
        <dbReference type="Rhea" id="RHEA:11853"/>
    </physiologicalReaction>
</comment>
<evidence type="ECO:0000256" key="4">
    <source>
        <dbReference type="ARBA" id="ARBA00022723"/>
    </source>
</evidence>
<proteinExistence type="inferred from homology"/>
<keyword evidence="5" id="KW-0378">Hydrolase</keyword>
<keyword evidence="12" id="KW-1185">Reference proteome</keyword>
<keyword evidence="3" id="KW-0808">Transferase</keyword>
<dbReference type="RefSeq" id="WP_099557371.1">
    <property type="nucleotide sequence ID" value="NZ_LT960614.1"/>
</dbReference>
<dbReference type="KEGG" id="hdi:HDIA_3522"/>
<evidence type="ECO:0000256" key="3">
    <source>
        <dbReference type="ARBA" id="ARBA00022679"/>
    </source>
</evidence>
<accession>A0A2C9DA07</accession>
<evidence type="ECO:0000256" key="7">
    <source>
        <dbReference type="ARBA" id="ARBA00047989"/>
    </source>
</evidence>
<dbReference type="NCBIfam" id="TIGR00726">
    <property type="entry name" value="peptidoglycan editing factor PgeF"/>
    <property type="match status" value="1"/>
</dbReference>
<evidence type="ECO:0000256" key="6">
    <source>
        <dbReference type="ARBA" id="ARBA00022833"/>
    </source>
</evidence>
<keyword evidence="4" id="KW-0479">Metal-binding</keyword>
<evidence type="ECO:0000256" key="1">
    <source>
        <dbReference type="ARBA" id="ARBA00000553"/>
    </source>
</evidence>
<name>A0A2C9DA07_9HYPH</name>
<evidence type="ECO:0000313" key="12">
    <source>
        <dbReference type="Proteomes" id="UP000223606"/>
    </source>
</evidence>
<dbReference type="GO" id="GO:0005507">
    <property type="term" value="F:copper ion binding"/>
    <property type="evidence" value="ECO:0007669"/>
    <property type="project" value="TreeGrafter"/>
</dbReference>
<evidence type="ECO:0000313" key="11">
    <source>
        <dbReference type="EMBL" id="SON57063.1"/>
    </source>
</evidence>
<keyword evidence="6" id="KW-0862">Zinc</keyword>
<dbReference type="Gene3D" id="3.60.140.10">
    <property type="entry name" value="CNF1/YfiH-like putative cysteine hydrolases"/>
    <property type="match status" value="1"/>
</dbReference>